<keyword evidence="3" id="KW-1185">Reference proteome</keyword>
<dbReference type="RefSeq" id="XP_008075243.1">
    <property type="nucleotide sequence ID" value="XM_008077052.1"/>
</dbReference>
<protein>
    <submittedName>
        <fullName evidence="2">Uncharacterized protein</fullName>
    </submittedName>
</protein>
<dbReference type="OrthoDB" id="10403539at2759"/>
<evidence type="ECO:0000313" key="2">
    <source>
        <dbReference type="EMBL" id="ELA46266.1"/>
    </source>
</evidence>
<proteinExistence type="predicted"/>
<dbReference type="HOGENOM" id="CLU_344244_0_0_1"/>
<name>L2GRI2_VAVCU</name>
<dbReference type="VEuPathDB" id="MicrosporidiaDB:VCUG_02233"/>
<dbReference type="EMBL" id="GL877453">
    <property type="protein sequence ID" value="ELA46266.1"/>
    <property type="molecule type" value="Genomic_DNA"/>
</dbReference>
<dbReference type="OMA" id="NSEVFYM"/>
<dbReference type="Proteomes" id="UP000011081">
    <property type="component" value="Unassembled WGS sequence"/>
</dbReference>
<evidence type="ECO:0000313" key="3">
    <source>
        <dbReference type="Proteomes" id="UP000011081"/>
    </source>
</evidence>
<organism evidence="2 3">
    <name type="scientific">Vavraia culicis (isolate floridensis)</name>
    <name type="common">Microsporidian parasite</name>
    <dbReference type="NCBI Taxonomy" id="948595"/>
    <lineage>
        <taxon>Eukaryota</taxon>
        <taxon>Fungi</taxon>
        <taxon>Fungi incertae sedis</taxon>
        <taxon>Microsporidia</taxon>
        <taxon>Pleistophoridae</taxon>
        <taxon>Vavraia</taxon>
    </lineage>
</organism>
<sequence length="822" mass="94256">MLRNSLKVLTNFAHPYQLIRIPYGSLGLKTATLRLLGPTKMDILNVEVFDCEERMLKESYFTRIDLYVYCVEGGILYCRKKAEKICEISGDAVENRNSANIHTNRESALPKAKMISYRSLLASISSYINDTIADAMTKLRRIRHVQYSALFYKLNLIERACQSAKTNSEVFYMCLVKRMNCYGEKMNNVEAKDVNDTKKMKIGKMIRLIKSMDEDRAVEFVVEIINDLKPTVINKVVNTLKIKNCAKQRLVFYKAGMLCLRKGAKRMAVRFLVLSQCEDVHEMVDERRWRTAIFGNDYDVCAIREVLCDEIVRACAGRNVDRNTDREEHEHHFDKKEGNTKQIDEEAFGAVSDGYHGQDNKKAEHKNYNDMAVMEEIRSEDRKLYGNIHHKKIKTMPNKLELPLNSNESGEQLFTREQGLDGNGKNRDKISERVRTLAGNDETLSDILTNALSVKVNVLTLRQKVNDRSMANRLIDNKILNDRTHLKRLLGMCVVIIGRVREMLATEHNEQLGIFEMADRAGNDEKHFYDKITQEDTKKHSSDDAFSIEEGKKRHVMNIVCRSTGQNSSSEKQRHGSGELYRSEHSDTNSSGTKRLNYDESLSKVTGMIKGMKINHENTDNITKALNIIMALSGKQPSYLLPAKCIDLKVINDEGVHKKTNGLFFSTSALLSKPIYYFLSHIVLKVKSECRLLCLIFDNTAVNINSSDANCDRTIKIKDVDGTLVGVVVERNGMFYMVRVKKLKFVKVSAKARLTKLQPNRFLLQSDSRTSDIEVLNSTMVYERRNKKEDVFKIEGKHGCKYKIVYDLNEEYYRVLEGTIEK</sequence>
<accession>L2GRI2</accession>
<dbReference type="InParanoid" id="L2GRI2"/>
<evidence type="ECO:0000256" key="1">
    <source>
        <dbReference type="SAM" id="MobiDB-lite"/>
    </source>
</evidence>
<dbReference type="GeneID" id="19880097"/>
<dbReference type="AlphaFoldDB" id="L2GRI2"/>
<gene>
    <name evidence="2" type="ORF">VCUG_02233</name>
</gene>
<feature type="region of interest" description="Disordered" evidence="1">
    <location>
        <begin position="562"/>
        <end position="597"/>
    </location>
</feature>
<feature type="compositionally biased region" description="Basic and acidic residues" evidence="1">
    <location>
        <begin position="571"/>
        <end position="587"/>
    </location>
</feature>
<reference evidence="3" key="1">
    <citation type="submission" date="2011-03" db="EMBL/GenBank/DDBJ databases">
        <title>The genome sequence of Vavraia culicis strain floridensis.</title>
        <authorList>
            <consortium name="The Broad Institute Genome Sequencing Platform"/>
            <person name="Cuomo C."/>
            <person name="Becnel J."/>
            <person name="Sanscrainte N."/>
            <person name="Young S.K."/>
            <person name="Zeng Q."/>
            <person name="Gargeya S."/>
            <person name="Fitzgerald M."/>
            <person name="Haas B."/>
            <person name="Abouelleil A."/>
            <person name="Alvarado L."/>
            <person name="Arachchi H.M."/>
            <person name="Berlin A."/>
            <person name="Chapman S.B."/>
            <person name="Gearin G."/>
            <person name="Goldberg J."/>
            <person name="Griggs A."/>
            <person name="Gujja S."/>
            <person name="Hansen M."/>
            <person name="Heiman D."/>
            <person name="Howarth C."/>
            <person name="Larimer J."/>
            <person name="Lui A."/>
            <person name="MacDonald P.J.P."/>
            <person name="McCowen C."/>
            <person name="Montmayeur A."/>
            <person name="Murphy C."/>
            <person name="Neiman D."/>
            <person name="Pearson M."/>
            <person name="Priest M."/>
            <person name="Roberts A."/>
            <person name="Saif S."/>
            <person name="Shea T."/>
            <person name="Sisk P."/>
            <person name="Stolte C."/>
            <person name="Sykes S."/>
            <person name="Wortman J."/>
            <person name="Nusbaum C."/>
            <person name="Birren B."/>
        </authorList>
    </citation>
    <scope>NUCLEOTIDE SEQUENCE [LARGE SCALE GENOMIC DNA]</scope>
    <source>
        <strain evidence="3">floridensis</strain>
    </source>
</reference>